<comment type="caution">
    <text evidence="3">The sequence shown here is derived from an EMBL/GenBank/DDBJ whole genome shotgun (WGS) entry which is preliminary data.</text>
</comment>
<dbReference type="InterPro" id="IPR029058">
    <property type="entry name" value="AB_hydrolase_fold"/>
</dbReference>
<gene>
    <name evidence="3" type="ORF">LQV63_28055</name>
</gene>
<dbReference type="InterPro" id="IPR002925">
    <property type="entry name" value="Dienelactn_hydro"/>
</dbReference>
<name>A0ABS8YRZ0_9BACL</name>
<sequence>MKKRVLIVSITILALLLIIITSASFYFYHVAIARAEKSFLKGNPDLAVSASVANPFDDNEEWWGKQAFTEWSMTSNDGLKLHAYYLAAAQQTDKTVIIAHGYSGHAEQMGHLAQMYRDVLGYNVLLPDARGHGKSEGNYIGFGWPERKDYVKWIDKVIEHTSGQAQIVLHGVSMGGATVMMTSGEDLPPNVKAIVEDCGYTSVTDELTYQLQRMYHLPSFPIVQTTSLLTKIRAGYSFGEASALEQIKKSKTPMLFIHGGADLFVPTEMVYELYENGPAQKKMFIVPGAGHGMARQTDPEGYDREVAQFIGMYVK</sequence>
<dbReference type="PANTHER" id="PTHR43358:SF4">
    <property type="entry name" value="ALPHA_BETA HYDROLASE FOLD-1 DOMAIN-CONTAINING PROTEIN"/>
    <property type="match status" value="1"/>
</dbReference>
<evidence type="ECO:0000259" key="1">
    <source>
        <dbReference type="Pfam" id="PF01738"/>
    </source>
</evidence>
<proteinExistence type="predicted"/>
<evidence type="ECO:0000313" key="4">
    <source>
        <dbReference type="Proteomes" id="UP001199916"/>
    </source>
</evidence>
<dbReference type="InterPro" id="IPR022742">
    <property type="entry name" value="Hydrolase_4"/>
</dbReference>
<dbReference type="PANTHER" id="PTHR43358">
    <property type="entry name" value="ALPHA/BETA-HYDROLASE"/>
    <property type="match status" value="1"/>
</dbReference>
<dbReference type="Proteomes" id="UP001199916">
    <property type="component" value="Unassembled WGS sequence"/>
</dbReference>
<dbReference type="InterPro" id="IPR052920">
    <property type="entry name" value="DNA-binding_regulatory"/>
</dbReference>
<evidence type="ECO:0000313" key="3">
    <source>
        <dbReference type="EMBL" id="MCE5173121.1"/>
    </source>
</evidence>
<evidence type="ECO:0000259" key="2">
    <source>
        <dbReference type="Pfam" id="PF12146"/>
    </source>
</evidence>
<dbReference type="SUPFAM" id="SSF53474">
    <property type="entry name" value="alpha/beta-Hydrolases"/>
    <property type="match status" value="1"/>
</dbReference>
<dbReference type="EMBL" id="JAJNBZ010000041">
    <property type="protein sequence ID" value="MCE5173121.1"/>
    <property type="molecule type" value="Genomic_DNA"/>
</dbReference>
<feature type="domain" description="Dienelactone hydrolase" evidence="1">
    <location>
        <begin position="241"/>
        <end position="307"/>
    </location>
</feature>
<dbReference type="RefSeq" id="WP_233699130.1">
    <property type="nucleotide sequence ID" value="NZ_JAJNBZ010000041.1"/>
</dbReference>
<dbReference type="Pfam" id="PF01738">
    <property type="entry name" value="DLH"/>
    <property type="match status" value="1"/>
</dbReference>
<organism evidence="3 4">
    <name type="scientific">Paenibacillus profundus</name>
    <dbReference type="NCBI Taxonomy" id="1173085"/>
    <lineage>
        <taxon>Bacteria</taxon>
        <taxon>Bacillati</taxon>
        <taxon>Bacillota</taxon>
        <taxon>Bacilli</taxon>
        <taxon>Bacillales</taxon>
        <taxon>Paenibacillaceae</taxon>
        <taxon>Paenibacillus</taxon>
    </lineage>
</organism>
<dbReference type="GO" id="GO:0016787">
    <property type="term" value="F:hydrolase activity"/>
    <property type="evidence" value="ECO:0007669"/>
    <property type="project" value="UniProtKB-KW"/>
</dbReference>
<protein>
    <submittedName>
        <fullName evidence="3">Alpha/beta hydrolase</fullName>
    </submittedName>
</protein>
<accession>A0ABS8YRZ0</accession>
<keyword evidence="4" id="KW-1185">Reference proteome</keyword>
<feature type="domain" description="Serine aminopeptidase S33" evidence="2">
    <location>
        <begin position="91"/>
        <end position="195"/>
    </location>
</feature>
<keyword evidence="3" id="KW-0378">Hydrolase</keyword>
<reference evidence="3 4" key="1">
    <citation type="submission" date="2021-11" db="EMBL/GenBank/DDBJ databases">
        <title>Draft genome sequence of Paenibacillus profundus YoMME, a new Gram-positive bacteria with exoelectrogenic properties.</title>
        <authorList>
            <person name="Hubenova Y."/>
            <person name="Hubenova E."/>
            <person name="Manasiev Y."/>
            <person name="Peykov S."/>
            <person name="Mitov M."/>
        </authorList>
    </citation>
    <scope>NUCLEOTIDE SEQUENCE [LARGE SCALE GENOMIC DNA]</scope>
    <source>
        <strain evidence="3 4">YoMME</strain>
    </source>
</reference>
<dbReference type="Pfam" id="PF12146">
    <property type="entry name" value="Hydrolase_4"/>
    <property type="match status" value="1"/>
</dbReference>
<dbReference type="Gene3D" id="3.40.50.1820">
    <property type="entry name" value="alpha/beta hydrolase"/>
    <property type="match status" value="1"/>
</dbReference>